<evidence type="ECO:0008006" key="3">
    <source>
        <dbReference type="Google" id="ProtNLM"/>
    </source>
</evidence>
<protein>
    <recommendedName>
        <fullName evidence="3">Reverse transcriptase domain-containing protein</fullName>
    </recommendedName>
</protein>
<evidence type="ECO:0000313" key="2">
    <source>
        <dbReference type="Proteomes" id="UP000606274"/>
    </source>
</evidence>
<dbReference type="AlphaFoldDB" id="A0A8T0AAA6"/>
<dbReference type="Proteomes" id="UP000606274">
    <property type="component" value="Unassembled WGS sequence"/>
</dbReference>
<reference evidence="1" key="1">
    <citation type="submission" date="2020-08" db="EMBL/GenBank/DDBJ databases">
        <title>Chromosome-level assembly of Southern catfish (Silurus meridionalis) provides insights into visual adaptation to the nocturnal and benthic lifestyles.</title>
        <authorList>
            <person name="Zhang Y."/>
            <person name="Wang D."/>
            <person name="Peng Z."/>
        </authorList>
    </citation>
    <scope>NUCLEOTIDE SEQUENCE</scope>
    <source>
        <strain evidence="1">SWU-2019-XX</strain>
        <tissue evidence="1">Muscle</tissue>
    </source>
</reference>
<dbReference type="EMBL" id="JABFDY010000026">
    <property type="protein sequence ID" value="KAF7688167.1"/>
    <property type="molecule type" value="Genomic_DNA"/>
</dbReference>
<sequence length="243" mass="27308">MNNIFEMYQSGFRPHHSTETALVKVVNDLLLASDQGFVSLLVLLDLSAAFDTIDHTILLARLENVVGIKGTALSWLRSYLTDRYQFVDVNGEFSTLYEVKFASLDGVSVSACTAVKDLGVIIDPSLSFESHVNNITRIAFFHLRNIAKIRNMMSLQDAEKLVHAFVTSRLDYCNALLSGCASKCINKLQLVQNAAARVLTRSRKYDHITPVLISLHWLPIKSRIDYKILLLTIKHSMVSHRSI</sequence>
<evidence type="ECO:0000313" key="1">
    <source>
        <dbReference type="EMBL" id="KAF7688167.1"/>
    </source>
</evidence>
<gene>
    <name evidence="1" type="ORF">HF521_014173</name>
</gene>
<accession>A0A8T0AAA6</accession>
<proteinExistence type="predicted"/>
<dbReference type="PRINTS" id="PR01345">
    <property type="entry name" value="CERVTRCPTASE"/>
</dbReference>
<organism evidence="1 2">
    <name type="scientific">Silurus meridionalis</name>
    <name type="common">Southern catfish</name>
    <name type="synonym">Silurus soldatovi meridionalis</name>
    <dbReference type="NCBI Taxonomy" id="175797"/>
    <lineage>
        <taxon>Eukaryota</taxon>
        <taxon>Metazoa</taxon>
        <taxon>Chordata</taxon>
        <taxon>Craniata</taxon>
        <taxon>Vertebrata</taxon>
        <taxon>Euteleostomi</taxon>
        <taxon>Actinopterygii</taxon>
        <taxon>Neopterygii</taxon>
        <taxon>Teleostei</taxon>
        <taxon>Ostariophysi</taxon>
        <taxon>Siluriformes</taxon>
        <taxon>Siluridae</taxon>
        <taxon>Silurus</taxon>
    </lineage>
</organism>
<dbReference type="PANTHER" id="PTHR33332">
    <property type="entry name" value="REVERSE TRANSCRIPTASE DOMAIN-CONTAINING PROTEIN"/>
    <property type="match status" value="1"/>
</dbReference>
<keyword evidence="2" id="KW-1185">Reference proteome</keyword>
<comment type="caution">
    <text evidence="1">The sequence shown here is derived from an EMBL/GenBank/DDBJ whole genome shotgun (WGS) entry which is preliminary data.</text>
</comment>
<name>A0A8T0AAA6_SILME</name>